<accession>A0ABV7L6G7</accession>
<protein>
    <submittedName>
        <fullName evidence="2">DUF2628 domain-containing protein</fullName>
    </submittedName>
</protein>
<dbReference type="Proteomes" id="UP001595528">
    <property type="component" value="Unassembled WGS sequence"/>
</dbReference>
<evidence type="ECO:0000313" key="2">
    <source>
        <dbReference type="EMBL" id="MFC3229948.1"/>
    </source>
</evidence>
<dbReference type="Pfam" id="PF10947">
    <property type="entry name" value="DUF2628"/>
    <property type="match status" value="1"/>
</dbReference>
<keyword evidence="1" id="KW-0472">Membrane</keyword>
<feature type="transmembrane region" description="Helical" evidence="1">
    <location>
        <begin position="75"/>
        <end position="92"/>
    </location>
</feature>
<keyword evidence="1" id="KW-0812">Transmembrane</keyword>
<reference evidence="3" key="1">
    <citation type="journal article" date="2019" name="Int. J. Syst. Evol. Microbiol.">
        <title>The Global Catalogue of Microorganisms (GCM) 10K type strain sequencing project: providing services to taxonomists for standard genome sequencing and annotation.</title>
        <authorList>
            <consortium name="The Broad Institute Genomics Platform"/>
            <consortium name="The Broad Institute Genome Sequencing Center for Infectious Disease"/>
            <person name="Wu L."/>
            <person name="Ma J."/>
        </authorList>
    </citation>
    <scope>NUCLEOTIDE SEQUENCE [LARGE SCALE GENOMIC DNA]</scope>
    <source>
        <strain evidence="3">KCTC 42964</strain>
    </source>
</reference>
<gene>
    <name evidence="2" type="ORF">ACFOGJ_22040</name>
</gene>
<keyword evidence="1" id="KW-1133">Transmembrane helix</keyword>
<dbReference type="RefSeq" id="WP_379904653.1">
    <property type="nucleotide sequence ID" value="NZ_JBHRTR010000035.1"/>
</dbReference>
<feature type="transmembrane region" description="Helical" evidence="1">
    <location>
        <begin position="50"/>
        <end position="69"/>
    </location>
</feature>
<keyword evidence="3" id="KW-1185">Reference proteome</keyword>
<sequence>MRLYTVHLKDTAPADGGSPPAFELVKDGFCWAAFFLPLLWAVWRGQWTGLLLYLICILATSTLTVMAAPGEAVEIALGLGLAVLVGFSANDWRRWRLQRQGYRNVGAVAAADADEAALRVLEVLDARGNDRKSGNLALNEQAVAAGGPWDAATRPAAEGRP</sequence>
<organism evidence="2 3">
    <name type="scientific">Marinibaculum pumilum</name>
    <dbReference type="NCBI Taxonomy" id="1766165"/>
    <lineage>
        <taxon>Bacteria</taxon>
        <taxon>Pseudomonadati</taxon>
        <taxon>Pseudomonadota</taxon>
        <taxon>Alphaproteobacteria</taxon>
        <taxon>Rhodospirillales</taxon>
        <taxon>Rhodospirillaceae</taxon>
        <taxon>Marinibaculum</taxon>
    </lineage>
</organism>
<proteinExistence type="predicted"/>
<comment type="caution">
    <text evidence="2">The sequence shown here is derived from an EMBL/GenBank/DDBJ whole genome shotgun (WGS) entry which is preliminary data.</text>
</comment>
<name>A0ABV7L6G7_9PROT</name>
<evidence type="ECO:0000313" key="3">
    <source>
        <dbReference type="Proteomes" id="UP001595528"/>
    </source>
</evidence>
<evidence type="ECO:0000256" key="1">
    <source>
        <dbReference type="SAM" id="Phobius"/>
    </source>
</evidence>
<feature type="transmembrane region" description="Helical" evidence="1">
    <location>
        <begin position="24"/>
        <end position="43"/>
    </location>
</feature>
<dbReference type="InterPro" id="IPR024399">
    <property type="entry name" value="DUF2628"/>
</dbReference>
<dbReference type="EMBL" id="JBHRTR010000035">
    <property type="protein sequence ID" value="MFC3229948.1"/>
    <property type="molecule type" value="Genomic_DNA"/>
</dbReference>